<dbReference type="AlphaFoldDB" id="A0A1R2CQ38"/>
<proteinExistence type="predicted"/>
<dbReference type="EMBL" id="MPUH01000088">
    <property type="protein sequence ID" value="OMJ91112.1"/>
    <property type="molecule type" value="Genomic_DNA"/>
</dbReference>
<protein>
    <submittedName>
        <fullName evidence="2">Uncharacterized protein</fullName>
    </submittedName>
</protein>
<evidence type="ECO:0000313" key="3">
    <source>
        <dbReference type="Proteomes" id="UP000187209"/>
    </source>
</evidence>
<comment type="caution">
    <text evidence="2">The sequence shown here is derived from an EMBL/GenBank/DDBJ whole genome shotgun (WGS) entry which is preliminary data.</text>
</comment>
<accession>A0A1R2CQ38</accession>
<feature type="coiled-coil region" evidence="1">
    <location>
        <begin position="13"/>
        <end position="68"/>
    </location>
</feature>
<organism evidence="2 3">
    <name type="scientific">Stentor coeruleus</name>
    <dbReference type="NCBI Taxonomy" id="5963"/>
    <lineage>
        <taxon>Eukaryota</taxon>
        <taxon>Sar</taxon>
        <taxon>Alveolata</taxon>
        <taxon>Ciliophora</taxon>
        <taxon>Postciliodesmatophora</taxon>
        <taxon>Heterotrichea</taxon>
        <taxon>Heterotrichida</taxon>
        <taxon>Stentoridae</taxon>
        <taxon>Stentor</taxon>
    </lineage>
</organism>
<keyword evidence="1" id="KW-0175">Coiled coil</keyword>
<evidence type="ECO:0000313" key="2">
    <source>
        <dbReference type="EMBL" id="OMJ91112.1"/>
    </source>
</evidence>
<gene>
    <name evidence="2" type="ORF">SteCoe_6372</name>
</gene>
<sequence>MEQQSLIRKECGYHELLTRLDRANESLAFYKSNKEISVNDLQKLEMENSALAEENEYLKKRIKNAERNASLILSKSLEKIDMSHDLITSSLSFVSHKEPVCDMSIRKPIISNSVKGYENESTFSNYRKKPQNPMRASYPSSTARLSTAIREFHVREYALIRSALLYNI</sequence>
<name>A0A1R2CQ38_9CILI</name>
<keyword evidence="3" id="KW-1185">Reference proteome</keyword>
<evidence type="ECO:0000256" key="1">
    <source>
        <dbReference type="SAM" id="Coils"/>
    </source>
</evidence>
<reference evidence="2 3" key="1">
    <citation type="submission" date="2016-11" db="EMBL/GenBank/DDBJ databases">
        <title>The macronuclear genome of Stentor coeruleus: a giant cell with tiny introns.</title>
        <authorList>
            <person name="Slabodnick M."/>
            <person name="Ruby J.G."/>
            <person name="Reiff S.B."/>
            <person name="Swart E.C."/>
            <person name="Gosai S."/>
            <person name="Prabakaran S."/>
            <person name="Witkowska E."/>
            <person name="Larue G.E."/>
            <person name="Fisher S."/>
            <person name="Freeman R.M."/>
            <person name="Gunawardena J."/>
            <person name="Chu W."/>
            <person name="Stover N.A."/>
            <person name="Gregory B.D."/>
            <person name="Nowacki M."/>
            <person name="Derisi J."/>
            <person name="Roy S.W."/>
            <person name="Marshall W.F."/>
            <person name="Sood P."/>
        </authorList>
    </citation>
    <scope>NUCLEOTIDE SEQUENCE [LARGE SCALE GENOMIC DNA]</scope>
    <source>
        <strain evidence="2">WM001</strain>
    </source>
</reference>
<dbReference type="Proteomes" id="UP000187209">
    <property type="component" value="Unassembled WGS sequence"/>
</dbReference>